<evidence type="ECO:0000313" key="4">
    <source>
        <dbReference type="Proteomes" id="UP000250266"/>
    </source>
</evidence>
<protein>
    <recommendedName>
        <fullName evidence="2">SWR1-complex protein 3 domain-containing protein</fullName>
    </recommendedName>
</protein>
<dbReference type="PANTHER" id="PTHR28108">
    <property type="entry name" value="SWR1-COMPLEX PROTEIN 3"/>
    <property type="match status" value="1"/>
</dbReference>
<gene>
    <name evidence="3" type="ORF">K432DRAFT_423341</name>
</gene>
<feature type="compositionally biased region" description="Low complexity" evidence="1">
    <location>
        <begin position="23"/>
        <end position="37"/>
    </location>
</feature>
<dbReference type="GO" id="GO:0000812">
    <property type="term" value="C:Swr1 complex"/>
    <property type="evidence" value="ECO:0007669"/>
    <property type="project" value="InterPro"/>
</dbReference>
<evidence type="ECO:0000313" key="3">
    <source>
        <dbReference type="EMBL" id="OCK83470.1"/>
    </source>
</evidence>
<dbReference type="InterPro" id="IPR057558">
    <property type="entry name" value="Swc3_dom"/>
</dbReference>
<dbReference type="InterPro" id="IPR037651">
    <property type="entry name" value="Swc3"/>
</dbReference>
<organism evidence="3 4">
    <name type="scientific">Lepidopterella palustris CBS 459.81</name>
    <dbReference type="NCBI Taxonomy" id="1314670"/>
    <lineage>
        <taxon>Eukaryota</taxon>
        <taxon>Fungi</taxon>
        <taxon>Dikarya</taxon>
        <taxon>Ascomycota</taxon>
        <taxon>Pezizomycotina</taxon>
        <taxon>Dothideomycetes</taxon>
        <taxon>Pleosporomycetidae</taxon>
        <taxon>Mytilinidiales</taxon>
        <taxon>Argynnaceae</taxon>
        <taxon>Lepidopterella</taxon>
    </lineage>
</organism>
<evidence type="ECO:0000256" key="1">
    <source>
        <dbReference type="SAM" id="MobiDB-lite"/>
    </source>
</evidence>
<dbReference type="AlphaFoldDB" id="A0A8E2EGA3"/>
<feature type="region of interest" description="Disordered" evidence="1">
    <location>
        <begin position="1"/>
        <end position="51"/>
    </location>
</feature>
<feature type="compositionally biased region" description="Low complexity" evidence="1">
    <location>
        <begin position="199"/>
        <end position="210"/>
    </location>
</feature>
<dbReference type="Proteomes" id="UP000250266">
    <property type="component" value="Unassembled WGS sequence"/>
</dbReference>
<evidence type="ECO:0000259" key="2">
    <source>
        <dbReference type="Pfam" id="PF24707"/>
    </source>
</evidence>
<reference evidence="3 4" key="1">
    <citation type="journal article" date="2016" name="Nat. Commun.">
        <title>Ectomycorrhizal ecology is imprinted in the genome of the dominant symbiotic fungus Cenococcum geophilum.</title>
        <authorList>
            <consortium name="DOE Joint Genome Institute"/>
            <person name="Peter M."/>
            <person name="Kohler A."/>
            <person name="Ohm R.A."/>
            <person name="Kuo A."/>
            <person name="Krutzmann J."/>
            <person name="Morin E."/>
            <person name="Arend M."/>
            <person name="Barry K.W."/>
            <person name="Binder M."/>
            <person name="Choi C."/>
            <person name="Clum A."/>
            <person name="Copeland A."/>
            <person name="Grisel N."/>
            <person name="Haridas S."/>
            <person name="Kipfer T."/>
            <person name="LaButti K."/>
            <person name="Lindquist E."/>
            <person name="Lipzen A."/>
            <person name="Maire R."/>
            <person name="Meier B."/>
            <person name="Mihaltcheva S."/>
            <person name="Molinier V."/>
            <person name="Murat C."/>
            <person name="Poggeler S."/>
            <person name="Quandt C.A."/>
            <person name="Sperisen C."/>
            <person name="Tritt A."/>
            <person name="Tisserant E."/>
            <person name="Crous P.W."/>
            <person name="Henrissat B."/>
            <person name="Nehls U."/>
            <person name="Egli S."/>
            <person name="Spatafora J.W."/>
            <person name="Grigoriev I.V."/>
            <person name="Martin F.M."/>
        </authorList>
    </citation>
    <scope>NUCLEOTIDE SEQUENCE [LARGE SCALE GENOMIC DNA]</scope>
    <source>
        <strain evidence="3 4">CBS 459.81</strain>
    </source>
</reference>
<feature type="compositionally biased region" description="Basic and acidic residues" evidence="1">
    <location>
        <begin position="1"/>
        <end position="17"/>
    </location>
</feature>
<accession>A0A8E2EGA3</accession>
<sequence>MSEKRRNPGRATRGDSLKRKKTVATPKEATPAPETPVQELEPKRETLPVKLAADQPLPTLQEPQPSDLSTQLYQSIKESGVLSASLKRSREIWLSGCHFKKYYTKTTMVKKVKDRTAEDKEAMARDKLLLKNMVKIGDGNLTIDPHIFTISLYTTKEATNSAAQKRVDRYAPGFSQYQPLHPPSTPQYKAPVPQPPHPKQQAQQKQRPSNPLTPNPTPAAQAAPDPVIHMLAQRAGTDAELKAVMKIVAAGQATPQQLEFFQGHINELTRILEAQKAAQKKALVASASPTPPVPPPQSAPAQPTPPAPSSTSSGPVASPYPPQTPYSQFGGPPPSHHSSPYPPLGPPQRPAMRPVFFEFHEGNGDRLYFPEYSILEFLPGGRQVRASFLVTKSKQDMTISTPTPSTPTPSTTTPSKTAPATNTNTPVKFTPDPDRKPDLYQPVTALLASVEHYVLECLSRAVHPPDEVEKYMNEIFDTAEPAEEGYLALRLPRDGEESWAGDTEGATKSGEPRVSITTPVMTADSVQPERRKMAVGRQKKS</sequence>
<dbReference type="OrthoDB" id="5338195at2759"/>
<feature type="region of interest" description="Disordered" evidence="1">
    <location>
        <begin position="173"/>
        <end position="222"/>
    </location>
</feature>
<dbReference type="PANTHER" id="PTHR28108:SF1">
    <property type="entry name" value="SWR1-COMPLEX PROTEIN 3"/>
    <property type="match status" value="1"/>
</dbReference>
<feature type="compositionally biased region" description="Low complexity" evidence="1">
    <location>
        <begin position="400"/>
        <end position="426"/>
    </location>
</feature>
<proteinExistence type="predicted"/>
<feature type="region of interest" description="Disordered" evidence="1">
    <location>
        <begin position="282"/>
        <end position="349"/>
    </location>
</feature>
<keyword evidence="4" id="KW-1185">Reference proteome</keyword>
<dbReference type="EMBL" id="KV744860">
    <property type="protein sequence ID" value="OCK83470.1"/>
    <property type="molecule type" value="Genomic_DNA"/>
</dbReference>
<feature type="region of interest" description="Disordered" evidence="1">
    <location>
        <begin position="494"/>
        <end position="541"/>
    </location>
</feature>
<dbReference type="GO" id="GO:0140849">
    <property type="term" value="F:ATP-dependent H2AZ histone chaperone activity"/>
    <property type="evidence" value="ECO:0007669"/>
    <property type="project" value="InterPro"/>
</dbReference>
<feature type="compositionally biased region" description="Pro residues" evidence="1">
    <location>
        <begin position="289"/>
        <end position="308"/>
    </location>
</feature>
<feature type="region of interest" description="Disordered" evidence="1">
    <location>
        <begin position="397"/>
        <end position="435"/>
    </location>
</feature>
<dbReference type="Pfam" id="PF24707">
    <property type="entry name" value="Swc3"/>
    <property type="match status" value="1"/>
</dbReference>
<feature type="compositionally biased region" description="Pro residues" evidence="1">
    <location>
        <begin position="331"/>
        <end position="349"/>
    </location>
</feature>
<feature type="domain" description="SWR1-complex protein 3" evidence="2">
    <location>
        <begin position="48"/>
        <end position="158"/>
    </location>
</feature>
<name>A0A8E2EGA3_9PEZI</name>